<proteinExistence type="predicted"/>
<dbReference type="OrthoDB" id="1150187at2"/>
<accession>A0A7L4ZEZ4</accession>
<dbReference type="RefSeq" id="WP_160127584.1">
    <property type="nucleotide sequence ID" value="NZ_CP019288.1"/>
</dbReference>
<dbReference type="Gene3D" id="2.170.120.30">
    <property type="match status" value="1"/>
</dbReference>
<dbReference type="Gene3D" id="2.170.120.40">
    <property type="entry name" value="YbbR-like domain"/>
    <property type="match status" value="1"/>
</dbReference>
<keyword evidence="1" id="KW-1133">Transmembrane helix</keyword>
<sequence length="320" mass="37007">MPKGIRSLLSATFKGKKINVFFIFFVVSFIVWTLVKLSNVYTDTIKMTVQYTNLSDDKILLGSQENSIEVRVKTTGFRMLRQKLFASVIEVDLKKVNKMKADETHYVLSDDAINKHIYQHIEILKVSPDTLFLKLGKNKTKQVPVIHQLELVFENGYNLYDSLQVQPKTIEISGPEDVVDKLKVVYTEIKQLEDINKDVNIALQILKNDTLKRLKYSQPTVKAIAKVDKFTEGKLKIPLRVQNLPQGYSIKLFPKEVTITYTANVSDFNKITENDFSIYCDYKDIENEETSFFIPKLAKFPKTVKTHRIENKKINFLIKK</sequence>
<reference evidence="2 3" key="1">
    <citation type="journal article" date="2013" name="Int. J. Syst. Evol. Microbiol.">
        <title>Kordia antarctica sp. nov., isolated from Antarctic seawater.</title>
        <authorList>
            <person name="Baek K."/>
            <person name="Choi A."/>
            <person name="Kang I."/>
            <person name="Lee K."/>
            <person name="Cho J.C."/>
        </authorList>
    </citation>
    <scope>NUCLEOTIDE SEQUENCE [LARGE SCALE GENOMIC DNA]</scope>
    <source>
        <strain evidence="2 3">IMCC3317</strain>
    </source>
</reference>
<protein>
    <recommendedName>
        <fullName evidence="4">YbbR-like protein</fullName>
    </recommendedName>
</protein>
<dbReference type="PANTHER" id="PTHR37804:SF1">
    <property type="entry name" value="CDAA REGULATORY PROTEIN CDAR"/>
    <property type="match status" value="1"/>
</dbReference>
<organism evidence="2 3">
    <name type="scientific">Kordia antarctica</name>
    <dbReference type="NCBI Taxonomy" id="1218801"/>
    <lineage>
        <taxon>Bacteria</taxon>
        <taxon>Pseudomonadati</taxon>
        <taxon>Bacteroidota</taxon>
        <taxon>Flavobacteriia</taxon>
        <taxon>Flavobacteriales</taxon>
        <taxon>Flavobacteriaceae</taxon>
        <taxon>Kordia</taxon>
    </lineage>
</organism>
<keyword evidence="3" id="KW-1185">Reference proteome</keyword>
<keyword evidence="1" id="KW-0812">Transmembrane</keyword>
<name>A0A7L4ZEZ4_9FLAO</name>
<keyword evidence="1" id="KW-0472">Membrane</keyword>
<dbReference type="PANTHER" id="PTHR37804">
    <property type="entry name" value="CDAA REGULATORY PROTEIN CDAR"/>
    <property type="match status" value="1"/>
</dbReference>
<dbReference type="InterPro" id="IPR012505">
    <property type="entry name" value="YbbR"/>
</dbReference>
<evidence type="ECO:0000256" key="1">
    <source>
        <dbReference type="SAM" id="Phobius"/>
    </source>
</evidence>
<dbReference type="Pfam" id="PF07949">
    <property type="entry name" value="YbbR"/>
    <property type="match status" value="1"/>
</dbReference>
<dbReference type="EMBL" id="CP019288">
    <property type="protein sequence ID" value="QHI34796.1"/>
    <property type="molecule type" value="Genomic_DNA"/>
</dbReference>
<dbReference type="KEGG" id="kan:IMCC3317_01400"/>
<dbReference type="AlphaFoldDB" id="A0A7L4ZEZ4"/>
<gene>
    <name evidence="2" type="ORF">IMCC3317_01400</name>
</gene>
<dbReference type="InterPro" id="IPR053154">
    <property type="entry name" value="c-di-AMP_regulator"/>
</dbReference>
<dbReference type="Proteomes" id="UP000464657">
    <property type="component" value="Chromosome"/>
</dbReference>
<evidence type="ECO:0000313" key="3">
    <source>
        <dbReference type="Proteomes" id="UP000464657"/>
    </source>
</evidence>
<feature type="transmembrane region" description="Helical" evidence="1">
    <location>
        <begin position="20"/>
        <end position="41"/>
    </location>
</feature>
<evidence type="ECO:0000313" key="2">
    <source>
        <dbReference type="EMBL" id="QHI34796.1"/>
    </source>
</evidence>
<evidence type="ECO:0008006" key="4">
    <source>
        <dbReference type="Google" id="ProtNLM"/>
    </source>
</evidence>